<evidence type="ECO:0000313" key="2">
    <source>
        <dbReference type="Proteomes" id="UP000275530"/>
    </source>
</evidence>
<accession>A0A6M7TM55</accession>
<proteinExistence type="predicted"/>
<protein>
    <submittedName>
        <fullName evidence="1">Uncharacterized protein</fullName>
    </submittedName>
</protein>
<comment type="caution">
    <text evidence="1">The sequence shown here is derived from an EMBL/GenBank/DDBJ whole genome shotgun (WGS) entry which is preliminary data.</text>
</comment>
<keyword evidence="2" id="KW-1185">Reference proteome</keyword>
<dbReference type="EMBL" id="QZXA01000001">
    <property type="protein sequence ID" value="RJT37905.1"/>
    <property type="molecule type" value="Genomic_DNA"/>
</dbReference>
<evidence type="ECO:0000313" key="1">
    <source>
        <dbReference type="EMBL" id="RJT37905.1"/>
    </source>
</evidence>
<name>A0A6M7TM55_9HYPH</name>
<dbReference type="AlphaFoldDB" id="A0A6M7TM55"/>
<reference evidence="1 2" key="1">
    <citation type="submission" date="2018-09" db="EMBL/GenBank/DDBJ databases">
        <title>Mesorhizobium carmichaelinearum sp. nov. isolated from Carmichaelinea spp. root nodules in New Zealand.</title>
        <authorList>
            <person name="De Meyer S.E."/>
        </authorList>
    </citation>
    <scope>NUCLEOTIDE SEQUENCE [LARGE SCALE GENOMIC DNA]</scope>
    <source>
        <strain evidence="1 2">LMG 28313</strain>
    </source>
</reference>
<gene>
    <name evidence="1" type="ORF">D3242_01265</name>
</gene>
<sequence length="270" mass="30788">MTGGISPSSVCLFIPGHLKAFKLNLFNRIGATIEKAGGCIVRADFAALDRLSDDIIPVVGCTPDIKPLIEGWRARGRKWIYWDRGYYFRVFATDLPTGDNGGMYRWHVGSFQMQSVRDVPADRWERKPAPIWPWQRTGRHIVVAEPSETYERFHGIEGWTRRTVKRLNELTDRPLLIRNKEMQRSGRKLHEDLKGAHCLVTHGSNAAVEAVIMGCPVFVHQDSAASLVGRCDLGRIEEPIYPDRQPWLNSLAYSQFDERELVSGDLWKML</sequence>
<dbReference type="RefSeq" id="WP_064983119.1">
    <property type="nucleotide sequence ID" value="NZ_CP033507.1"/>
</dbReference>
<dbReference type="Proteomes" id="UP000275530">
    <property type="component" value="Unassembled WGS sequence"/>
</dbReference>
<organism evidence="1 2">
    <name type="scientific">Mesorhizobium jarvisii</name>
    <dbReference type="NCBI Taxonomy" id="1777867"/>
    <lineage>
        <taxon>Bacteria</taxon>
        <taxon>Pseudomonadati</taxon>
        <taxon>Pseudomonadota</taxon>
        <taxon>Alphaproteobacteria</taxon>
        <taxon>Hyphomicrobiales</taxon>
        <taxon>Phyllobacteriaceae</taxon>
        <taxon>Mesorhizobium</taxon>
    </lineage>
</organism>